<accession>A0A6H1U5A8</accession>
<feature type="domain" description="Glycosyl transferase family 1" evidence="2">
    <location>
        <begin position="210"/>
        <end position="378"/>
    </location>
</feature>
<dbReference type="KEGG" id="oxy:HCG48_18945"/>
<dbReference type="GO" id="GO:0009103">
    <property type="term" value="P:lipopolysaccharide biosynthetic process"/>
    <property type="evidence" value="ECO:0007669"/>
    <property type="project" value="TreeGrafter"/>
</dbReference>
<dbReference type="PANTHER" id="PTHR46401:SF2">
    <property type="entry name" value="GLYCOSYLTRANSFERASE WBBK-RELATED"/>
    <property type="match status" value="1"/>
</dbReference>
<dbReference type="InterPro" id="IPR001296">
    <property type="entry name" value="Glyco_trans_1"/>
</dbReference>
<dbReference type="GO" id="GO:0016757">
    <property type="term" value="F:glycosyltransferase activity"/>
    <property type="evidence" value="ECO:0007669"/>
    <property type="project" value="InterPro"/>
</dbReference>
<dbReference type="SUPFAM" id="SSF53756">
    <property type="entry name" value="UDP-Glycosyltransferase/glycogen phosphorylase"/>
    <property type="match status" value="1"/>
</dbReference>
<dbReference type="Pfam" id="PF00534">
    <property type="entry name" value="Glycos_transf_1"/>
    <property type="match status" value="1"/>
</dbReference>
<dbReference type="AlphaFoldDB" id="A0A6H1U5A8"/>
<keyword evidence="4" id="KW-1185">Reference proteome</keyword>
<dbReference type="Proteomes" id="UP000500857">
    <property type="component" value="Chromosome"/>
</dbReference>
<protein>
    <submittedName>
        <fullName evidence="3">Glycosyltransferase</fullName>
    </submittedName>
</protein>
<evidence type="ECO:0000313" key="3">
    <source>
        <dbReference type="EMBL" id="QIZ73825.1"/>
    </source>
</evidence>
<evidence type="ECO:0000313" key="4">
    <source>
        <dbReference type="Proteomes" id="UP000500857"/>
    </source>
</evidence>
<reference evidence="3 4" key="1">
    <citation type="submission" date="2020-04" db="EMBL/GenBank/DDBJ databases">
        <authorList>
            <person name="Basu S."/>
            <person name="Maruthanayagam V."/>
            <person name="Chakraborty S."/>
            <person name="Pramanik A."/>
            <person name="Mukherjee J."/>
            <person name="Brink B."/>
        </authorList>
    </citation>
    <scope>NUCLEOTIDE SEQUENCE [LARGE SCALE GENOMIC DNA]</scope>
    <source>
        <strain evidence="3 4">AP17</strain>
    </source>
</reference>
<evidence type="ECO:0000259" key="2">
    <source>
        <dbReference type="Pfam" id="PF00534"/>
    </source>
</evidence>
<keyword evidence="1 3" id="KW-0808">Transferase</keyword>
<name>A0A6H1U5A8_9CYAN</name>
<sequence>MMFDLSVRGHHPSYIQYLIQYWDENTLPGRLDIVVSRRFVVEHADVLEYADRCSSKNIAFVTISAVEEALLSSRKSRLKRAFRFFQEWQILCRYAKALKATHCLVLYFDTYQIPLLFGLTAPCSFSGIYFRPTFHYDRLTQARSSEGDRLQKWREIFSISRVLKHPQLKMLFCLDPFAVDFVKERYNTDRICHLPDPILPILTERERSQSLKKALNIEEKRTVFLMFGSLTERKGIYQLLDAIASLSDEWCDRLCLLLVGESRISKQIDEQIAKISQIKPIQAIARYQFISDSEIPDYFQISDVILAPYQRHVGMSGILLWAATANKPILSSDYGLMGEMVTRYGLGLTVDSSSPEEIAQGLMECLSQPRSSLGDRAKMKQFVEHNSVNRFTQTIFNSLKDL</sequence>
<dbReference type="CDD" id="cd03801">
    <property type="entry name" value="GT4_PimA-like"/>
    <property type="match status" value="1"/>
</dbReference>
<dbReference type="PANTHER" id="PTHR46401">
    <property type="entry name" value="GLYCOSYLTRANSFERASE WBBK-RELATED"/>
    <property type="match status" value="1"/>
</dbReference>
<dbReference type="EMBL" id="CP051167">
    <property type="protein sequence ID" value="QIZ73825.1"/>
    <property type="molecule type" value="Genomic_DNA"/>
</dbReference>
<gene>
    <name evidence="3" type="ORF">HCG48_18945</name>
</gene>
<organism evidence="3 4">
    <name type="scientific">Oxynema aestuarii AP17</name>
    <dbReference type="NCBI Taxonomy" id="2064643"/>
    <lineage>
        <taxon>Bacteria</taxon>
        <taxon>Bacillati</taxon>
        <taxon>Cyanobacteriota</taxon>
        <taxon>Cyanophyceae</taxon>
        <taxon>Oscillatoriophycideae</taxon>
        <taxon>Oscillatoriales</taxon>
        <taxon>Oscillatoriaceae</taxon>
        <taxon>Oxynema</taxon>
        <taxon>Oxynema aestuarii</taxon>
    </lineage>
</organism>
<evidence type="ECO:0000256" key="1">
    <source>
        <dbReference type="ARBA" id="ARBA00022679"/>
    </source>
</evidence>
<proteinExistence type="predicted"/>
<dbReference type="Gene3D" id="3.40.50.2000">
    <property type="entry name" value="Glycogen Phosphorylase B"/>
    <property type="match status" value="1"/>
</dbReference>